<dbReference type="OrthoDB" id="2370221at2759"/>
<reference evidence="1 2" key="1">
    <citation type="submission" date="2017-12" db="EMBL/GenBank/DDBJ databases">
        <title>Gene loss provides genomic basis for host adaptation in cereal stripe rust fungi.</title>
        <authorList>
            <person name="Xia C."/>
        </authorList>
    </citation>
    <scope>NUCLEOTIDE SEQUENCE [LARGE SCALE GENOMIC DNA]</scope>
    <source>
        <strain evidence="1 2">93TX-2</strain>
    </source>
</reference>
<dbReference type="Proteomes" id="UP000238274">
    <property type="component" value="Unassembled WGS sequence"/>
</dbReference>
<evidence type="ECO:0000313" key="1">
    <source>
        <dbReference type="EMBL" id="POW23023.1"/>
    </source>
</evidence>
<reference evidence="2" key="2">
    <citation type="journal article" date="2018" name="BMC Genomics">
        <title>Genomic insights into host adaptation between the wheat stripe rust pathogen (Puccinia striiformis f. sp. tritici) and the barley stripe rust pathogen (Puccinia striiformis f. sp. hordei).</title>
        <authorList>
            <person name="Xia C."/>
            <person name="Wang M."/>
            <person name="Yin C."/>
            <person name="Cornejo O.E."/>
            <person name="Hulbert S.H."/>
            <person name="Chen X."/>
        </authorList>
    </citation>
    <scope>NUCLEOTIDE SEQUENCE [LARGE SCALE GENOMIC DNA]</scope>
    <source>
        <strain evidence="2">93TX-2</strain>
    </source>
</reference>
<dbReference type="Gene3D" id="3.30.710.10">
    <property type="entry name" value="Potassium Channel Kv1.1, Chain A"/>
    <property type="match status" value="1"/>
</dbReference>
<reference evidence="2" key="3">
    <citation type="journal article" date="2018" name="Mol. Plant Microbe Interact.">
        <title>Genome sequence resources for the wheat stripe rust pathogen (Puccinia striiformis f. sp. tritici) and the barley stripe rust pathogen (Puccinia striiformis f. sp. hordei).</title>
        <authorList>
            <person name="Xia C."/>
            <person name="Wang M."/>
            <person name="Yin C."/>
            <person name="Cornejo O.E."/>
            <person name="Hulbert S.H."/>
            <person name="Chen X."/>
        </authorList>
    </citation>
    <scope>NUCLEOTIDE SEQUENCE [LARGE SCALE GENOMIC DNA]</scope>
    <source>
        <strain evidence="2">93TX-2</strain>
    </source>
</reference>
<dbReference type="InterPro" id="IPR011333">
    <property type="entry name" value="SKP1/BTB/POZ_sf"/>
</dbReference>
<dbReference type="EMBL" id="PKSM01000004">
    <property type="protein sequence ID" value="POW23023.1"/>
    <property type="molecule type" value="Genomic_DNA"/>
</dbReference>
<accession>A0A2S4WMP1</accession>
<dbReference type="PANTHER" id="PTHR31758:SF2">
    <property type="entry name" value="BTB_POZ DOMAIN-CONTAINING PROTEIN YLR108C"/>
    <property type="match status" value="1"/>
</dbReference>
<protein>
    <recommendedName>
        <fullName evidence="3">BTB domain-containing protein</fullName>
    </recommendedName>
</protein>
<keyword evidence="2" id="KW-1185">Reference proteome</keyword>
<dbReference type="PANTHER" id="PTHR31758">
    <property type="entry name" value="BTB/POZ DOMAIN-CONTAINING PROTEIN YLR108C"/>
    <property type="match status" value="1"/>
</dbReference>
<dbReference type="AlphaFoldDB" id="A0A2S4WMP1"/>
<comment type="caution">
    <text evidence="1">The sequence shown here is derived from an EMBL/GenBank/DDBJ whole genome shotgun (WGS) entry which is preliminary data.</text>
</comment>
<evidence type="ECO:0008006" key="3">
    <source>
        <dbReference type="Google" id="ProtNLM"/>
    </source>
</evidence>
<gene>
    <name evidence="1" type="ORF">PSHT_00622</name>
</gene>
<dbReference type="VEuPathDB" id="FungiDB:PSTT_03311"/>
<evidence type="ECO:0000313" key="2">
    <source>
        <dbReference type="Proteomes" id="UP000238274"/>
    </source>
</evidence>
<dbReference type="SUPFAM" id="SSF54695">
    <property type="entry name" value="POZ domain"/>
    <property type="match status" value="1"/>
</dbReference>
<name>A0A2S4WMP1_9BASI</name>
<proteinExistence type="predicted"/>
<organism evidence="1 2">
    <name type="scientific">Puccinia striiformis</name>
    <dbReference type="NCBI Taxonomy" id="27350"/>
    <lineage>
        <taxon>Eukaryota</taxon>
        <taxon>Fungi</taxon>
        <taxon>Dikarya</taxon>
        <taxon>Basidiomycota</taxon>
        <taxon>Pucciniomycotina</taxon>
        <taxon>Pucciniomycetes</taxon>
        <taxon>Pucciniales</taxon>
        <taxon>Pucciniaceae</taxon>
        <taxon>Puccinia</taxon>
    </lineage>
</organism>
<dbReference type="VEuPathDB" id="FungiDB:PSHT_00622"/>
<sequence length="453" mass="49577">MKDCATNLAPVTKASLAEGLLSNERTVNMLSSTIVVNMISSTFDCEIEAHSSVEVEGVLGRFVGGTRMGSKPVLSHTIAPGRTLKVSATPGITNILNGYPSLATSPQFPTSRVFPHDAQFNIIVRGQVFKLSYEQIMYDEPNLFTSAFLDGFSEADTRTLTIPGRSPILFAHIYEYLSGYAILPNPDIDLRNLVSDCEYYGLQRLKDGITLPKLTDSLSSRHVLSRVVRFEDIATRQAHAVEWTEHGLVDTTESTPLKHILVFLTKVTFRLDLTVRANGEWTNLRSKPLSFRDENLSDWTAVMAEALSATPLTLNGGEFEGNFGDLVQWVGSFMTRFSPGTTAGSTLSNGPNRSIIGLQDPETTEKLSKIMPGLSENLRIRSVQGQNNLKLSTSFWASDMSLIIAPVDGSSTSSSSSMIDETKPVNNLVAKVLNCSLSTGLFRRKCTKPLVNI</sequence>